<dbReference type="Pfam" id="PF02453">
    <property type="entry name" value="Reticulon"/>
    <property type="match status" value="1"/>
</dbReference>
<evidence type="ECO:0000256" key="2">
    <source>
        <dbReference type="ARBA" id="ARBA00022692"/>
    </source>
</evidence>
<keyword evidence="9" id="KW-1185">Reference proteome</keyword>
<dbReference type="InterPro" id="IPR045064">
    <property type="entry name" value="Reticulon-like"/>
</dbReference>
<evidence type="ECO:0000313" key="9">
    <source>
        <dbReference type="Proteomes" id="UP001140949"/>
    </source>
</evidence>
<keyword evidence="3 6" id="KW-0256">Endoplasmic reticulum</keyword>
<evidence type="ECO:0000256" key="4">
    <source>
        <dbReference type="ARBA" id="ARBA00022989"/>
    </source>
</evidence>
<keyword evidence="2 6" id="KW-0812">Transmembrane</keyword>
<feature type="transmembrane region" description="Helical" evidence="6">
    <location>
        <begin position="58"/>
        <end position="75"/>
    </location>
</feature>
<dbReference type="EMBL" id="JANAVB010017999">
    <property type="protein sequence ID" value="KAJ6829963.1"/>
    <property type="molecule type" value="Genomic_DNA"/>
</dbReference>
<keyword evidence="4 6" id="KW-1133">Transmembrane helix</keyword>
<reference evidence="8" key="1">
    <citation type="journal article" date="2023" name="GigaByte">
        <title>Genome assembly of the bearded iris, Iris pallida Lam.</title>
        <authorList>
            <person name="Bruccoleri R.E."/>
            <person name="Oakeley E.J."/>
            <person name="Faust A.M.E."/>
            <person name="Altorfer M."/>
            <person name="Dessus-Babus S."/>
            <person name="Burckhardt D."/>
            <person name="Oertli M."/>
            <person name="Naumann U."/>
            <person name="Petersen F."/>
            <person name="Wong J."/>
        </authorList>
    </citation>
    <scope>NUCLEOTIDE SEQUENCE</scope>
    <source>
        <strain evidence="8">GSM-AAB239-AS_SAM_17_03QT</strain>
    </source>
</reference>
<evidence type="ECO:0000313" key="8">
    <source>
        <dbReference type="EMBL" id="KAJ6829963.1"/>
    </source>
</evidence>
<reference evidence="8" key="2">
    <citation type="submission" date="2023-04" db="EMBL/GenBank/DDBJ databases">
        <authorList>
            <person name="Bruccoleri R.E."/>
            <person name="Oakeley E.J."/>
            <person name="Faust A.-M."/>
            <person name="Dessus-Babus S."/>
            <person name="Altorfer M."/>
            <person name="Burckhardt D."/>
            <person name="Oertli M."/>
            <person name="Naumann U."/>
            <person name="Petersen F."/>
            <person name="Wong J."/>
        </authorList>
    </citation>
    <scope>NUCLEOTIDE SEQUENCE</scope>
    <source>
        <strain evidence="8">GSM-AAB239-AS_SAM_17_03QT</strain>
        <tissue evidence="8">Leaf</tissue>
    </source>
</reference>
<dbReference type="PANTHER" id="PTHR10994:SF154">
    <property type="entry name" value="RETICULON-LIKE PROTEIN B11"/>
    <property type="match status" value="1"/>
</dbReference>
<evidence type="ECO:0000256" key="1">
    <source>
        <dbReference type="ARBA" id="ARBA00004477"/>
    </source>
</evidence>
<protein>
    <recommendedName>
        <fullName evidence="6">Reticulon-like protein</fullName>
    </recommendedName>
</protein>
<dbReference type="AlphaFoldDB" id="A0AAX6GN39"/>
<sequence>MAATDRSLHQILGGGSVADVLLWRSRSASASVLAAATAFWVLFVFAGYSPVALAANSLLLLVAVVFFWARAAALLHRPLPPIPNLEISDEAVERLAGRAMVWVNSVLSVARDIAIERDRKVFLQVVLSLWVVSYIGSFFSFLTVVYIGVVLLLTVPALYDKYQDHVNEKLGIVHTAVSRHYDRIVSRTSELAVKGKKTQ</sequence>
<name>A0AAX6GN39_IRIPA</name>
<dbReference type="GO" id="GO:0009617">
    <property type="term" value="P:response to bacterium"/>
    <property type="evidence" value="ECO:0007669"/>
    <property type="project" value="InterPro"/>
</dbReference>
<accession>A0AAX6GN39</accession>
<evidence type="ECO:0000259" key="7">
    <source>
        <dbReference type="PROSITE" id="PS50845"/>
    </source>
</evidence>
<proteinExistence type="predicted"/>
<evidence type="ECO:0000256" key="6">
    <source>
        <dbReference type="RuleBase" id="RU363132"/>
    </source>
</evidence>
<feature type="domain" description="Reticulon" evidence="7">
    <location>
        <begin position="17"/>
        <end position="199"/>
    </location>
</feature>
<dbReference type="InterPro" id="IPR003388">
    <property type="entry name" value="Reticulon"/>
</dbReference>
<dbReference type="Proteomes" id="UP001140949">
    <property type="component" value="Unassembled WGS sequence"/>
</dbReference>
<dbReference type="PROSITE" id="PS50845">
    <property type="entry name" value="RETICULON"/>
    <property type="match status" value="1"/>
</dbReference>
<comment type="subcellular location">
    <subcellularLocation>
        <location evidence="1 6">Endoplasmic reticulum membrane</location>
        <topology evidence="1 6">Multi-pass membrane protein</topology>
    </subcellularLocation>
</comment>
<feature type="transmembrane region" description="Helical" evidence="6">
    <location>
        <begin position="126"/>
        <end position="159"/>
    </location>
</feature>
<evidence type="ECO:0000256" key="3">
    <source>
        <dbReference type="ARBA" id="ARBA00022824"/>
    </source>
</evidence>
<gene>
    <name evidence="8" type="ORF">M6B38_126135</name>
</gene>
<organism evidence="8 9">
    <name type="scientific">Iris pallida</name>
    <name type="common">Sweet iris</name>
    <dbReference type="NCBI Taxonomy" id="29817"/>
    <lineage>
        <taxon>Eukaryota</taxon>
        <taxon>Viridiplantae</taxon>
        <taxon>Streptophyta</taxon>
        <taxon>Embryophyta</taxon>
        <taxon>Tracheophyta</taxon>
        <taxon>Spermatophyta</taxon>
        <taxon>Magnoliopsida</taxon>
        <taxon>Liliopsida</taxon>
        <taxon>Asparagales</taxon>
        <taxon>Iridaceae</taxon>
        <taxon>Iridoideae</taxon>
        <taxon>Irideae</taxon>
        <taxon>Iris</taxon>
    </lineage>
</organism>
<evidence type="ECO:0000256" key="5">
    <source>
        <dbReference type="ARBA" id="ARBA00023136"/>
    </source>
</evidence>
<comment type="caution">
    <text evidence="8">The sequence shown here is derived from an EMBL/GenBank/DDBJ whole genome shotgun (WGS) entry which is preliminary data.</text>
</comment>
<dbReference type="PANTHER" id="PTHR10994">
    <property type="entry name" value="RETICULON"/>
    <property type="match status" value="1"/>
</dbReference>
<dbReference type="GO" id="GO:0005789">
    <property type="term" value="C:endoplasmic reticulum membrane"/>
    <property type="evidence" value="ECO:0007669"/>
    <property type="project" value="UniProtKB-SubCell"/>
</dbReference>
<feature type="transmembrane region" description="Helical" evidence="6">
    <location>
        <begin position="28"/>
        <end position="46"/>
    </location>
</feature>
<keyword evidence="5 6" id="KW-0472">Membrane</keyword>